<evidence type="ECO:0000259" key="7">
    <source>
        <dbReference type="PROSITE" id="PS50103"/>
    </source>
</evidence>
<dbReference type="GeneID" id="110694208"/>
<evidence type="ECO:0000256" key="4">
    <source>
        <dbReference type="ARBA" id="ARBA00022833"/>
    </source>
</evidence>
<evidence type="ECO:0000313" key="9">
    <source>
        <dbReference type="Proteomes" id="UP000596660"/>
    </source>
</evidence>
<dbReference type="PANTHER" id="PTHR12547">
    <property type="entry name" value="CCCH ZINC FINGER/TIS11-RELATED"/>
    <property type="match status" value="1"/>
</dbReference>
<dbReference type="InterPro" id="IPR036855">
    <property type="entry name" value="Znf_CCCH_sf"/>
</dbReference>
<dbReference type="RefSeq" id="XP_021727081.1">
    <property type="nucleotide sequence ID" value="XM_021871389.1"/>
</dbReference>
<evidence type="ECO:0000256" key="1">
    <source>
        <dbReference type="ARBA" id="ARBA00022723"/>
    </source>
</evidence>
<proteinExistence type="predicted"/>
<evidence type="ECO:0000313" key="8">
    <source>
        <dbReference type="EnsemblPlants" id="AUR62014100-RA:cds"/>
    </source>
</evidence>
<protein>
    <recommendedName>
        <fullName evidence="7">C3H1-type domain-containing protein</fullName>
    </recommendedName>
</protein>
<gene>
    <name evidence="8" type="primary">LOC110694208</name>
</gene>
<dbReference type="GO" id="GO:0008270">
    <property type="term" value="F:zinc ion binding"/>
    <property type="evidence" value="ECO:0007669"/>
    <property type="project" value="UniProtKB-KW"/>
</dbReference>
<dbReference type="AlphaFoldDB" id="A0A803LJF3"/>
<dbReference type="Pfam" id="PF00642">
    <property type="entry name" value="zf-CCCH"/>
    <property type="match status" value="1"/>
</dbReference>
<dbReference type="EnsemblPlants" id="AUR62014100-RA">
    <property type="protein sequence ID" value="AUR62014100-RA:cds"/>
    <property type="gene ID" value="AUR62014100"/>
</dbReference>
<keyword evidence="9" id="KW-1185">Reference proteome</keyword>
<dbReference type="FunFam" id="4.10.1000.10:FF:000001">
    <property type="entry name" value="zinc finger CCCH domain-containing protein 15-like"/>
    <property type="match status" value="1"/>
</dbReference>
<evidence type="ECO:0000256" key="5">
    <source>
        <dbReference type="PROSITE-ProRule" id="PRU00723"/>
    </source>
</evidence>
<evidence type="ECO:0000256" key="6">
    <source>
        <dbReference type="SAM" id="MobiDB-lite"/>
    </source>
</evidence>
<dbReference type="KEGG" id="cqi:110694208"/>
<feature type="compositionally biased region" description="Polar residues" evidence="6">
    <location>
        <begin position="173"/>
        <end position="184"/>
    </location>
</feature>
<feature type="domain" description="C3H1-type" evidence="7">
    <location>
        <begin position="268"/>
        <end position="296"/>
    </location>
</feature>
<dbReference type="OrthoDB" id="410307at2759"/>
<feature type="region of interest" description="Disordered" evidence="6">
    <location>
        <begin position="146"/>
        <end position="200"/>
    </location>
</feature>
<dbReference type="Proteomes" id="UP000596660">
    <property type="component" value="Unplaced"/>
</dbReference>
<sequence length="346" mass="38245">MQQDTSSSANMMSSAGDIFTPPPYSIFFHSATSPTSFNSSPVNSDGNSGRNTDNISAMALRSFPRIVADHKELLSRHSLCLAQLCKTFNEAETLRQENTNLRLENLDLSNQLNLLIQDNLQSRYLAMSFSDYPEQLGSSSLSAAAEKLGGGSGSSGGSFQKERVSGDWDEGFCSNNQNRSTVNEKSQEEDHKEENARVALPKSISVRSNGFVKMNQIAAASAQNNSTPTRSVTPLQSSGNVSGPQKVYVRGGSNKNGPIELEVYNQGMFKTELCNKWQETKTCPYGDHCQFAHGIEELRPVIRHPRYKTEVCRMVLAGDPCPYGHRCHFRHALTDEEKLMHSPRLN</sequence>
<feature type="compositionally biased region" description="Polar residues" evidence="6">
    <location>
        <begin position="227"/>
        <end position="243"/>
    </location>
</feature>
<evidence type="ECO:0000256" key="3">
    <source>
        <dbReference type="ARBA" id="ARBA00022771"/>
    </source>
</evidence>
<dbReference type="InterPro" id="IPR000571">
    <property type="entry name" value="Znf_CCCH"/>
</dbReference>
<dbReference type="InterPro" id="IPR045877">
    <property type="entry name" value="ZFP36-like"/>
</dbReference>
<feature type="domain" description="C3H1-type" evidence="7">
    <location>
        <begin position="306"/>
        <end position="334"/>
    </location>
</feature>
<organism evidence="8 9">
    <name type="scientific">Chenopodium quinoa</name>
    <name type="common">Quinoa</name>
    <dbReference type="NCBI Taxonomy" id="63459"/>
    <lineage>
        <taxon>Eukaryota</taxon>
        <taxon>Viridiplantae</taxon>
        <taxon>Streptophyta</taxon>
        <taxon>Embryophyta</taxon>
        <taxon>Tracheophyta</taxon>
        <taxon>Spermatophyta</taxon>
        <taxon>Magnoliopsida</taxon>
        <taxon>eudicotyledons</taxon>
        <taxon>Gunneridae</taxon>
        <taxon>Pentapetalae</taxon>
        <taxon>Caryophyllales</taxon>
        <taxon>Chenopodiaceae</taxon>
        <taxon>Chenopodioideae</taxon>
        <taxon>Atripliceae</taxon>
        <taxon>Chenopodium</taxon>
    </lineage>
</organism>
<reference evidence="8" key="1">
    <citation type="journal article" date="2017" name="Nature">
        <title>The genome of Chenopodium quinoa.</title>
        <authorList>
            <person name="Jarvis D.E."/>
            <person name="Ho Y.S."/>
            <person name="Lightfoot D.J."/>
            <person name="Schmoeckel S.M."/>
            <person name="Li B."/>
            <person name="Borm T.J.A."/>
            <person name="Ohyanagi H."/>
            <person name="Mineta K."/>
            <person name="Michell C.T."/>
            <person name="Saber N."/>
            <person name="Kharbatia N.M."/>
            <person name="Rupper R.R."/>
            <person name="Sharp A.R."/>
            <person name="Dally N."/>
            <person name="Boughton B.A."/>
            <person name="Woo Y.H."/>
            <person name="Gao G."/>
            <person name="Schijlen E.G.W.M."/>
            <person name="Guo X."/>
            <person name="Momin A.A."/>
            <person name="Negrao S."/>
            <person name="Al-Babili S."/>
            <person name="Gehring C."/>
            <person name="Roessner U."/>
            <person name="Jung C."/>
            <person name="Murphy K."/>
            <person name="Arold S.T."/>
            <person name="Gojobori T."/>
            <person name="van der Linden C.G."/>
            <person name="van Loo E.N."/>
            <person name="Jellen E.N."/>
            <person name="Maughan P.J."/>
            <person name="Tester M."/>
        </authorList>
    </citation>
    <scope>NUCLEOTIDE SEQUENCE [LARGE SCALE GENOMIC DNA]</scope>
    <source>
        <strain evidence="8">cv. PI 614886</strain>
    </source>
</reference>
<dbReference type="Gramene" id="AUR62014100-RA">
    <property type="protein sequence ID" value="AUR62014100-RA:cds"/>
    <property type="gene ID" value="AUR62014100"/>
</dbReference>
<accession>A0A803LJF3</accession>
<dbReference type="PROSITE" id="PS50103">
    <property type="entry name" value="ZF_C3H1"/>
    <property type="match status" value="2"/>
</dbReference>
<keyword evidence="3 5" id="KW-0863">Zinc-finger</keyword>
<feature type="zinc finger region" description="C3H1-type" evidence="5">
    <location>
        <begin position="268"/>
        <end position="296"/>
    </location>
</feature>
<dbReference type="PANTHER" id="PTHR12547:SF162">
    <property type="entry name" value="ZINC FINGER CCCH DOMAIN-CONTAINING PROTEIN 15"/>
    <property type="match status" value="1"/>
</dbReference>
<feature type="compositionally biased region" description="Basic and acidic residues" evidence="6">
    <location>
        <begin position="185"/>
        <end position="196"/>
    </location>
</feature>
<keyword evidence="1 5" id="KW-0479">Metal-binding</keyword>
<feature type="zinc finger region" description="C3H1-type" evidence="5">
    <location>
        <begin position="306"/>
        <end position="334"/>
    </location>
</feature>
<dbReference type="OMA" id="MHVGVGH"/>
<reference evidence="8" key="2">
    <citation type="submission" date="2021-03" db="UniProtKB">
        <authorList>
            <consortium name="EnsemblPlants"/>
        </authorList>
    </citation>
    <scope>IDENTIFICATION</scope>
</reference>
<name>A0A803LJF3_CHEQI</name>
<keyword evidence="2" id="KW-0677">Repeat</keyword>
<dbReference type="SMART" id="SM00356">
    <property type="entry name" value="ZnF_C3H1"/>
    <property type="match status" value="2"/>
</dbReference>
<dbReference type="SUPFAM" id="SSF90229">
    <property type="entry name" value="CCCH zinc finger"/>
    <property type="match status" value="2"/>
</dbReference>
<evidence type="ECO:0000256" key="2">
    <source>
        <dbReference type="ARBA" id="ARBA00022737"/>
    </source>
</evidence>
<dbReference type="FunFam" id="4.10.1000.10:FF:000002">
    <property type="entry name" value="Zinc finger protein 36, C3H1 type-like 1"/>
    <property type="match status" value="1"/>
</dbReference>
<keyword evidence="4 5" id="KW-0862">Zinc</keyword>
<dbReference type="GO" id="GO:0003729">
    <property type="term" value="F:mRNA binding"/>
    <property type="evidence" value="ECO:0007669"/>
    <property type="project" value="InterPro"/>
</dbReference>
<dbReference type="SMR" id="A0A803LJF3"/>
<feature type="region of interest" description="Disordered" evidence="6">
    <location>
        <begin position="221"/>
        <end position="245"/>
    </location>
</feature>
<dbReference type="Gene3D" id="4.10.1000.10">
    <property type="entry name" value="Zinc finger, CCCH-type"/>
    <property type="match status" value="2"/>
</dbReference>